<dbReference type="SUPFAM" id="SSF55729">
    <property type="entry name" value="Acyl-CoA N-acyltransferases (Nat)"/>
    <property type="match status" value="1"/>
</dbReference>
<comment type="caution">
    <text evidence="2">The sequence shown here is derived from an EMBL/GenBank/DDBJ whole genome shotgun (WGS) entry which is preliminary data.</text>
</comment>
<dbReference type="PROSITE" id="PS51186">
    <property type="entry name" value="GNAT"/>
    <property type="match status" value="1"/>
</dbReference>
<evidence type="ECO:0000313" key="3">
    <source>
        <dbReference type="Proteomes" id="UP001179361"/>
    </source>
</evidence>
<dbReference type="Pfam" id="PF13673">
    <property type="entry name" value="Acetyltransf_10"/>
    <property type="match status" value="1"/>
</dbReference>
<dbReference type="Proteomes" id="UP001179361">
    <property type="component" value="Unassembled WGS sequence"/>
</dbReference>
<feature type="domain" description="N-acetyltransferase" evidence="1">
    <location>
        <begin position="2"/>
        <end position="140"/>
    </location>
</feature>
<evidence type="ECO:0000313" key="2">
    <source>
        <dbReference type="EMBL" id="MCD2518648.1"/>
    </source>
</evidence>
<dbReference type="CDD" id="cd04301">
    <property type="entry name" value="NAT_SF"/>
    <property type="match status" value="1"/>
</dbReference>
<dbReference type="InterPro" id="IPR016181">
    <property type="entry name" value="Acyl_CoA_acyltransferase"/>
</dbReference>
<protein>
    <submittedName>
        <fullName evidence="2">GNAT family N-acetyltransferase</fullName>
    </submittedName>
</protein>
<evidence type="ECO:0000259" key="1">
    <source>
        <dbReference type="PROSITE" id="PS51186"/>
    </source>
</evidence>
<accession>A0ABS8QA83</accession>
<sequence length="140" mass="14870">MIELGIAMPRDAAALARLYRDAGYGAAVGAEDTVLVAKTAASLVGAVRLCREEGVLVLRGMQVRRDVQRQGIGSRLLATCLPYLARAEAFCLPYAHLEGFYATAGFMPADSAALPAFLADRLATYRARGQGVIAMRRPAG</sequence>
<dbReference type="RefSeq" id="WP_231059931.1">
    <property type="nucleotide sequence ID" value="NZ_JAJNOC010000008.1"/>
</dbReference>
<dbReference type="InterPro" id="IPR000182">
    <property type="entry name" value="GNAT_dom"/>
</dbReference>
<dbReference type="EMBL" id="JAJNOC010000008">
    <property type="protein sequence ID" value="MCD2518648.1"/>
    <property type="molecule type" value="Genomic_DNA"/>
</dbReference>
<reference evidence="2" key="1">
    <citation type="submission" date="2021-11" db="EMBL/GenBank/DDBJ databases">
        <title>The complete genome of Massilia sp sp. G4R7.</title>
        <authorList>
            <person name="Liu L."/>
            <person name="Yue J."/>
            <person name="Yuan J."/>
            <person name="Yang F."/>
            <person name="Li L."/>
        </authorList>
    </citation>
    <scope>NUCLEOTIDE SEQUENCE</scope>
    <source>
        <strain evidence="2">G4R7</strain>
    </source>
</reference>
<gene>
    <name evidence="2" type="ORF">LQ564_20325</name>
</gene>
<organism evidence="2 3">
    <name type="scientific">Massilia phyllostachyos</name>
    <dbReference type="NCBI Taxonomy" id="2898585"/>
    <lineage>
        <taxon>Bacteria</taxon>
        <taxon>Pseudomonadati</taxon>
        <taxon>Pseudomonadota</taxon>
        <taxon>Betaproteobacteria</taxon>
        <taxon>Burkholderiales</taxon>
        <taxon>Oxalobacteraceae</taxon>
        <taxon>Telluria group</taxon>
        <taxon>Massilia</taxon>
    </lineage>
</organism>
<name>A0ABS8QA83_9BURK</name>
<keyword evidence="3" id="KW-1185">Reference proteome</keyword>
<dbReference type="Gene3D" id="3.40.630.30">
    <property type="match status" value="1"/>
</dbReference>
<proteinExistence type="predicted"/>